<evidence type="ECO:0000256" key="2">
    <source>
        <dbReference type="ARBA" id="ARBA00022670"/>
    </source>
</evidence>
<keyword evidence="2 7" id="KW-0645">Protease</keyword>
<name>A0A8S5QQT4_9CAUD</name>
<reference evidence="7" key="1">
    <citation type="journal article" date="2021" name="Proc. Natl. Acad. Sci. U.S.A.">
        <title>A Catalog of Tens of Thousands of Viruses from Human Metagenomes Reveals Hidden Associations with Chronic Diseases.</title>
        <authorList>
            <person name="Tisza M.J."/>
            <person name="Buck C.B."/>
        </authorList>
    </citation>
    <scope>NUCLEOTIDE SEQUENCE</scope>
    <source>
        <strain evidence="7">Ct6oU4</strain>
    </source>
</reference>
<evidence type="ECO:0000256" key="3">
    <source>
        <dbReference type="ARBA" id="ARBA00022801"/>
    </source>
</evidence>
<protein>
    <submittedName>
        <fullName evidence="7">Prohead serine protease</fullName>
    </submittedName>
</protein>
<evidence type="ECO:0000256" key="5">
    <source>
        <dbReference type="ARBA" id="ARBA00023045"/>
    </source>
</evidence>
<accession>A0A8S5QQT4</accession>
<feature type="domain" description="Prohead serine protease" evidence="6">
    <location>
        <begin position="12"/>
        <end position="174"/>
    </location>
</feature>
<keyword evidence="5" id="KW-1273">Viral capsid maturation</keyword>
<dbReference type="GO" id="GO:0008233">
    <property type="term" value="F:peptidase activity"/>
    <property type="evidence" value="ECO:0007669"/>
    <property type="project" value="UniProtKB-KW"/>
</dbReference>
<evidence type="ECO:0000313" key="7">
    <source>
        <dbReference type="EMBL" id="DAE21169.1"/>
    </source>
</evidence>
<keyword evidence="3" id="KW-0378">Hydrolase</keyword>
<dbReference type="GO" id="GO:0046797">
    <property type="term" value="P:viral procapsid maturation"/>
    <property type="evidence" value="ECO:0007669"/>
    <property type="project" value="UniProtKB-KW"/>
</dbReference>
<organism evidence="7">
    <name type="scientific">Siphoviridae sp. ct6oU4</name>
    <dbReference type="NCBI Taxonomy" id="2826299"/>
    <lineage>
        <taxon>Viruses</taxon>
        <taxon>Duplodnaviria</taxon>
        <taxon>Heunggongvirae</taxon>
        <taxon>Uroviricota</taxon>
        <taxon>Caudoviricetes</taxon>
    </lineage>
</organism>
<evidence type="ECO:0000256" key="1">
    <source>
        <dbReference type="ARBA" id="ARBA00022612"/>
    </source>
</evidence>
<dbReference type="Pfam" id="PF04586">
    <property type="entry name" value="Peptidase_S78"/>
    <property type="match status" value="1"/>
</dbReference>
<dbReference type="InterPro" id="IPR054613">
    <property type="entry name" value="Peptidase_S78_dom"/>
</dbReference>
<evidence type="ECO:0000259" key="6">
    <source>
        <dbReference type="Pfam" id="PF04586"/>
    </source>
</evidence>
<dbReference type="GO" id="GO:0006508">
    <property type="term" value="P:proteolysis"/>
    <property type="evidence" value="ECO:0007669"/>
    <property type="project" value="UniProtKB-KW"/>
</dbReference>
<keyword evidence="4" id="KW-0118">Viral capsid assembly</keyword>
<keyword evidence="1" id="KW-1188">Viral release from host cell</keyword>
<evidence type="ECO:0000256" key="4">
    <source>
        <dbReference type="ARBA" id="ARBA00022950"/>
    </source>
</evidence>
<sequence>MEQYRYYTRTELRAQADSRQIEGRVFLYGSRSVLLPDWDYGSVFEEITPGALSEDVMRSSDIVACLNHDPGQMLARSMDGKDSLRLELDDEGLLMRFDAANTLWGDYALESVRRGDFAGMSFGFYADKDTFSYSKEKDQDGKEYYVRHLDKISRMFDVSIVTHPAYPATSVKQRSAGVRDGLLAAGLIEAEEPALVRGDYDTIGAWLRRTT</sequence>
<dbReference type="EMBL" id="BK015709">
    <property type="protein sequence ID" value="DAE21169.1"/>
    <property type="molecule type" value="Genomic_DNA"/>
</dbReference>
<proteinExistence type="predicted"/>